<dbReference type="GO" id="GO:0016853">
    <property type="term" value="F:isomerase activity"/>
    <property type="evidence" value="ECO:0007669"/>
    <property type="project" value="UniProtKB-KW"/>
</dbReference>
<evidence type="ECO:0000313" key="5">
    <source>
        <dbReference type="Proteomes" id="UP000285820"/>
    </source>
</evidence>
<reference evidence="4 5" key="1">
    <citation type="submission" date="2018-08" db="EMBL/GenBank/DDBJ databases">
        <title>A genome reference for cultivated species of the human gut microbiota.</title>
        <authorList>
            <person name="Zou Y."/>
            <person name="Xue W."/>
            <person name="Luo G."/>
        </authorList>
    </citation>
    <scope>NUCLEOTIDE SEQUENCE [LARGE SCALE GENOMIC DNA]</scope>
    <source>
        <strain evidence="2 5">AF24-4</strain>
        <strain evidence="3 4">AM23-23AC</strain>
    </source>
</reference>
<comment type="caution">
    <text evidence="3">The sequence shown here is derived from an EMBL/GenBank/DDBJ whole genome shotgun (WGS) entry which is preliminary data.</text>
</comment>
<keyword evidence="3" id="KW-0413">Isomerase</keyword>
<evidence type="ECO:0000259" key="1">
    <source>
        <dbReference type="Pfam" id="PF01261"/>
    </source>
</evidence>
<dbReference type="InterPro" id="IPR036237">
    <property type="entry name" value="Xyl_isomerase-like_sf"/>
</dbReference>
<dbReference type="Gene3D" id="3.20.20.150">
    <property type="entry name" value="Divalent-metal-dependent TIM barrel enzymes"/>
    <property type="match status" value="1"/>
</dbReference>
<gene>
    <name evidence="3" type="ORF">DW654_16555</name>
    <name evidence="2" type="ORF">DWY29_11510</name>
</gene>
<proteinExistence type="predicted"/>
<evidence type="ECO:0000313" key="2">
    <source>
        <dbReference type="EMBL" id="RGR66979.1"/>
    </source>
</evidence>
<evidence type="ECO:0000313" key="4">
    <source>
        <dbReference type="Proteomes" id="UP000283701"/>
    </source>
</evidence>
<dbReference type="Proteomes" id="UP000283701">
    <property type="component" value="Unassembled WGS sequence"/>
</dbReference>
<dbReference type="Pfam" id="PF01261">
    <property type="entry name" value="AP_endonuc_2"/>
    <property type="match status" value="1"/>
</dbReference>
<dbReference type="EMBL" id="QRHP01000032">
    <property type="protein sequence ID" value="RHF81109.1"/>
    <property type="molecule type" value="Genomic_DNA"/>
</dbReference>
<name>A0A3R6HMZ4_9FIRM</name>
<dbReference type="InterPro" id="IPR050312">
    <property type="entry name" value="IolE/XylAMocC-like"/>
</dbReference>
<feature type="domain" description="Xylose isomerase-like TIM barrel" evidence="1">
    <location>
        <begin position="36"/>
        <end position="331"/>
    </location>
</feature>
<protein>
    <submittedName>
        <fullName evidence="3">Sugar phosphate isomerase/epimerase</fullName>
    </submittedName>
</protein>
<dbReference type="SUPFAM" id="SSF51658">
    <property type="entry name" value="Xylose isomerase-like"/>
    <property type="match status" value="1"/>
</dbReference>
<dbReference type="PANTHER" id="PTHR12110:SF41">
    <property type="entry name" value="INOSOSE DEHYDRATASE"/>
    <property type="match status" value="1"/>
</dbReference>
<dbReference type="PANTHER" id="PTHR12110">
    <property type="entry name" value="HYDROXYPYRUVATE ISOMERASE"/>
    <property type="match status" value="1"/>
</dbReference>
<dbReference type="EMBL" id="QRUN01000017">
    <property type="protein sequence ID" value="RGR66979.1"/>
    <property type="molecule type" value="Genomic_DNA"/>
</dbReference>
<accession>A0A3R6HMZ4</accession>
<dbReference type="Proteomes" id="UP000285820">
    <property type="component" value="Unassembled WGS sequence"/>
</dbReference>
<evidence type="ECO:0000313" key="3">
    <source>
        <dbReference type="EMBL" id="RHF81109.1"/>
    </source>
</evidence>
<dbReference type="InterPro" id="IPR013022">
    <property type="entry name" value="Xyl_isomerase-like_TIM-brl"/>
</dbReference>
<organism evidence="3 4">
    <name type="scientific">Roseburia inulinivorans</name>
    <dbReference type="NCBI Taxonomy" id="360807"/>
    <lineage>
        <taxon>Bacteria</taxon>
        <taxon>Bacillati</taxon>
        <taxon>Bacillota</taxon>
        <taxon>Clostridia</taxon>
        <taxon>Lachnospirales</taxon>
        <taxon>Lachnospiraceae</taxon>
        <taxon>Roseburia</taxon>
    </lineage>
</organism>
<sequence>MLKEVSGMEKKILLSSCETDYNSDLHSWIDIERQIKNLADAGFTHTQWMQNWEGEYLYSKSEMFQTRDVLKDYGIHAHSIHASEGGKRTVHTPDGKLRYRNRYRLTDIRKDYTSTNEYLRLAGVDLLKNRIDLCTYINASVMVLHMQLPYMMFEEQPEEKKRYYEQVFKSFDEVKEYAKAAGVRIALENMICTPQKYQDEQFDMLFDRYDSDFLGFAWDSGHSSLMCREDAYHFLKKYYKRMYATHLQDNESIPDDKLYMEDTDEADANVLRYDRHWVPNVDGTLGQGILDWDLIASYVAKAPLELPADFEVMISGKDGSREDEFRQLVECHRQAELFYEKVLSYK</sequence>
<dbReference type="AlphaFoldDB" id="A0A3R6HMZ4"/>